<evidence type="ECO:0000313" key="4">
    <source>
        <dbReference type="EMBL" id="MDJ1371820.1"/>
    </source>
</evidence>
<feature type="coiled-coil region" evidence="1">
    <location>
        <begin position="134"/>
        <end position="161"/>
    </location>
</feature>
<dbReference type="Gene3D" id="1.10.10.10">
    <property type="entry name" value="Winged helix-like DNA-binding domain superfamily/Winged helix DNA-binding domain"/>
    <property type="match status" value="1"/>
</dbReference>
<dbReference type="InterPro" id="IPR036388">
    <property type="entry name" value="WH-like_DNA-bd_sf"/>
</dbReference>
<dbReference type="PANTHER" id="PTHR43252:SF6">
    <property type="entry name" value="NEGATIVE TRANSCRIPTION REGULATOR PADR"/>
    <property type="match status" value="1"/>
</dbReference>
<dbReference type="Pfam" id="PF03551">
    <property type="entry name" value="PadR"/>
    <property type="match status" value="1"/>
</dbReference>
<sequence length="198" mass="22147">MPSPLTCHDIEHVNERGPVSRPSSVSATAGALLGMLAEGPKSGWDLVEEAKTRVGNFWTIQHSQVYRELAKLEADGHAEPLPVEGRGRRRYRITDQGREAYLDWVKRAPGDESVRIPFLLTVAFADDMPAEQFAERIAEQRRRHTERLNEYEAMWQELADERADGGGARLATLALGIGYERAALAWLEELPSFFGSDS</sequence>
<gene>
    <name evidence="4" type="ORF">C7K25_10660</name>
</gene>
<dbReference type="InterPro" id="IPR005149">
    <property type="entry name" value="Tscrpt_reg_PadR_N"/>
</dbReference>
<dbReference type="InterPro" id="IPR018309">
    <property type="entry name" value="Tscrpt_reg_PadR_C"/>
</dbReference>
<reference evidence="4" key="1">
    <citation type="submission" date="2018-03" db="EMBL/GenBank/DDBJ databases">
        <authorList>
            <person name="Nunes O.C."/>
            <person name="Lopes A.R."/>
            <person name="Froufe H."/>
            <person name="Munoz-Merida A."/>
            <person name="Barroso C."/>
            <person name="Egas C."/>
        </authorList>
    </citation>
    <scope>NUCLEOTIDE SEQUENCE</scope>
    <source>
        <strain evidence="4">ON4</strain>
    </source>
</reference>
<dbReference type="InterPro" id="IPR036390">
    <property type="entry name" value="WH_DNA-bd_sf"/>
</dbReference>
<dbReference type="PANTHER" id="PTHR43252">
    <property type="entry name" value="TRANSCRIPTIONAL REGULATOR YQJI"/>
    <property type="match status" value="1"/>
</dbReference>
<evidence type="ECO:0000259" key="3">
    <source>
        <dbReference type="Pfam" id="PF10400"/>
    </source>
</evidence>
<keyword evidence="5" id="KW-1185">Reference proteome</keyword>
<evidence type="ECO:0000259" key="2">
    <source>
        <dbReference type="Pfam" id="PF03551"/>
    </source>
</evidence>
<dbReference type="EMBL" id="PXVD01000016">
    <property type="protein sequence ID" value="MDJ1371820.1"/>
    <property type="molecule type" value="Genomic_DNA"/>
</dbReference>
<dbReference type="Proteomes" id="UP001170379">
    <property type="component" value="Unassembled WGS sequence"/>
</dbReference>
<feature type="domain" description="Transcription regulator PadR C-terminal" evidence="3">
    <location>
        <begin position="114"/>
        <end position="189"/>
    </location>
</feature>
<organism evidence="4 5">
    <name type="scientific">Gulosibacter molinativorax</name>
    <dbReference type="NCBI Taxonomy" id="256821"/>
    <lineage>
        <taxon>Bacteria</taxon>
        <taxon>Bacillati</taxon>
        <taxon>Actinomycetota</taxon>
        <taxon>Actinomycetes</taxon>
        <taxon>Micrococcales</taxon>
        <taxon>Microbacteriaceae</taxon>
        <taxon>Gulosibacter</taxon>
    </lineage>
</organism>
<proteinExistence type="predicted"/>
<reference evidence="4" key="2">
    <citation type="journal article" date="2022" name="Sci. Rep.">
        <title>In silico prediction of the enzymes involved in the degradation of the herbicide molinate by Gulosibacter molinativorax ON4T.</title>
        <authorList>
            <person name="Lopes A.R."/>
            <person name="Bunin E."/>
            <person name="Viana A.T."/>
            <person name="Froufe H."/>
            <person name="Munoz-Merida A."/>
            <person name="Pinho D."/>
            <person name="Figueiredo J."/>
            <person name="Barroso C."/>
            <person name="Vaz-Moreira I."/>
            <person name="Bellanger X."/>
            <person name="Egas C."/>
            <person name="Nunes O.C."/>
        </authorList>
    </citation>
    <scope>NUCLEOTIDE SEQUENCE</scope>
    <source>
        <strain evidence="4">ON4</strain>
    </source>
</reference>
<dbReference type="SUPFAM" id="SSF46785">
    <property type="entry name" value="Winged helix' DNA-binding domain"/>
    <property type="match status" value="1"/>
</dbReference>
<evidence type="ECO:0000256" key="1">
    <source>
        <dbReference type="SAM" id="Coils"/>
    </source>
</evidence>
<accession>A0ABT7C9Q0</accession>
<dbReference type="Pfam" id="PF10400">
    <property type="entry name" value="Vir_act_alpha_C"/>
    <property type="match status" value="1"/>
</dbReference>
<feature type="domain" description="Transcription regulator PadR N-terminal" evidence="2">
    <location>
        <begin position="32"/>
        <end position="100"/>
    </location>
</feature>
<dbReference type="Gene3D" id="6.10.140.190">
    <property type="match status" value="1"/>
</dbReference>
<name>A0ABT7C9Q0_9MICO</name>
<comment type="caution">
    <text evidence="4">The sequence shown here is derived from an EMBL/GenBank/DDBJ whole genome shotgun (WGS) entry which is preliminary data.</text>
</comment>
<protein>
    <submittedName>
        <fullName evidence="4">PadR family transcriptional regulator</fullName>
    </submittedName>
</protein>
<evidence type="ECO:0000313" key="5">
    <source>
        <dbReference type="Proteomes" id="UP001170379"/>
    </source>
</evidence>
<keyword evidence="1" id="KW-0175">Coiled coil</keyword>